<feature type="region of interest" description="Disordered" evidence="1">
    <location>
        <begin position="209"/>
        <end position="238"/>
    </location>
</feature>
<keyword evidence="3" id="KW-1185">Reference proteome</keyword>
<evidence type="ECO:0000313" key="2">
    <source>
        <dbReference type="EMBL" id="OMO82982.1"/>
    </source>
</evidence>
<dbReference type="EMBL" id="AWUE01018051">
    <property type="protein sequence ID" value="OMO82982.1"/>
    <property type="molecule type" value="Genomic_DNA"/>
</dbReference>
<organism evidence="2 3">
    <name type="scientific">Corchorus olitorius</name>
    <dbReference type="NCBI Taxonomy" id="93759"/>
    <lineage>
        <taxon>Eukaryota</taxon>
        <taxon>Viridiplantae</taxon>
        <taxon>Streptophyta</taxon>
        <taxon>Embryophyta</taxon>
        <taxon>Tracheophyta</taxon>
        <taxon>Spermatophyta</taxon>
        <taxon>Magnoliopsida</taxon>
        <taxon>eudicotyledons</taxon>
        <taxon>Gunneridae</taxon>
        <taxon>Pentapetalae</taxon>
        <taxon>rosids</taxon>
        <taxon>malvids</taxon>
        <taxon>Malvales</taxon>
        <taxon>Malvaceae</taxon>
        <taxon>Grewioideae</taxon>
        <taxon>Apeibeae</taxon>
        <taxon>Corchorus</taxon>
    </lineage>
</organism>
<dbReference type="Proteomes" id="UP000187203">
    <property type="component" value="Unassembled WGS sequence"/>
</dbReference>
<reference evidence="3" key="1">
    <citation type="submission" date="2013-09" db="EMBL/GenBank/DDBJ databases">
        <title>Corchorus olitorius genome sequencing.</title>
        <authorList>
            <person name="Alam M."/>
            <person name="Haque M.S."/>
            <person name="Islam M.S."/>
            <person name="Emdad E.M."/>
            <person name="Islam M.M."/>
            <person name="Ahmed B."/>
            <person name="Halim A."/>
            <person name="Hossen Q.M.M."/>
            <person name="Hossain M.Z."/>
            <person name="Ahmed R."/>
            <person name="Khan M.M."/>
            <person name="Islam R."/>
            <person name="Rashid M.M."/>
            <person name="Khan S.A."/>
            <person name="Rahman M.S."/>
            <person name="Alam M."/>
            <person name="Yahiya A.S."/>
            <person name="Khan M.S."/>
            <person name="Azam M.S."/>
            <person name="Haque T."/>
            <person name="Lashkar M.Z.H."/>
            <person name="Akhand A.I."/>
            <person name="Morshed G."/>
            <person name="Roy S."/>
            <person name="Uddin K.S."/>
            <person name="Rabeya T."/>
            <person name="Hossain A.S."/>
            <person name="Chowdhury A."/>
            <person name="Snigdha A.R."/>
            <person name="Mortoza M.S."/>
            <person name="Matin S.A."/>
            <person name="Hoque S.M.E."/>
            <person name="Islam M.K."/>
            <person name="Roy D.K."/>
            <person name="Haider R."/>
            <person name="Moosa M.M."/>
            <person name="Elias S.M."/>
            <person name="Hasan A.M."/>
            <person name="Jahan S."/>
            <person name="Shafiuddin M."/>
            <person name="Mahmood N."/>
            <person name="Shommy N.S."/>
        </authorList>
    </citation>
    <scope>NUCLEOTIDE SEQUENCE [LARGE SCALE GENOMIC DNA]</scope>
    <source>
        <strain evidence="3">cv. O-4</strain>
    </source>
</reference>
<feature type="region of interest" description="Disordered" evidence="1">
    <location>
        <begin position="1"/>
        <end position="107"/>
    </location>
</feature>
<feature type="compositionally biased region" description="Low complexity" evidence="1">
    <location>
        <begin position="216"/>
        <end position="238"/>
    </location>
</feature>
<accession>A0A1R3IK57</accession>
<evidence type="ECO:0000313" key="3">
    <source>
        <dbReference type="Proteomes" id="UP000187203"/>
    </source>
</evidence>
<name>A0A1R3IK57_9ROSI</name>
<feature type="compositionally biased region" description="Polar residues" evidence="1">
    <location>
        <begin position="60"/>
        <end position="76"/>
    </location>
</feature>
<dbReference type="AlphaFoldDB" id="A0A1R3IK57"/>
<comment type="caution">
    <text evidence="2">The sequence shown here is derived from an EMBL/GenBank/DDBJ whole genome shotgun (WGS) entry which is preliminary data.</text>
</comment>
<evidence type="ECO:0000256" key="1">
    <source>
        <dbReference type="SAM" id="MobiDB-lite"/>
    </source>
</evidence>
<proteinExistence type="predicted"/>
<sequence length="276" mass="28698">MSVTDDSQDLSRTICIGVESPLSREEGGSPEVPLIRKRKTVGAAETSSHPKAARLGTSDPIFSNLSPLSQPKSSHPISVGELGNMEVGSSHVGDVARPSPSTVGVASTSGAEMNALQRDVRVASWRTAGSSGSVERNWVRKYNDRVDGAFSAAAPVQSKYLRGAGNVSITAVKTHVSQVGLGPVSGNLNKDLEDMNRDILAERRAKQSARRAGLVATPATATSTAAPPSSSVSKAPETSQAQTALALAQVCPRGLDRGNPALKNILRLMIGVIALS</sequence>
<gene>
    <name evidence="2" type="ORF">COLO4_22750</name>
</gene>
<protein>
    <submittedName>
        <fullName evidence="2">Uncharacterized protein</fullName>
    </submittedName>
</protein>